<keyword evidence="7" id="KW-1185">Reference proteome</keyword>
<comment type="caution">
    <text evidence="6">The sequence shown here is derived from an EMBL/GenBank/DDBJ whole genome shotgun (WGS) entry which is preliminary data.</text>
</comment>
<sequence length="555" mass="61237">MGKSPAKWIKTVLFGKKSSKSSLSKGRDALKSVNEREAQTVDRVPTADSATSLSDSQPTPISVEQNAVSLELDQGLVSNVSHNMVMSELANLDANELGSILSEASNNPDRIKRAEAATKAQAAFRGYLARRAFRALKGIIRLQALVRGHLVRRQAVSTFRSIQGIVKIQALVRGQRVSPPVVGVKGYKKCNVRKLQIIASSLSAIPLRLQYGLEEPNSAWSWLERWSNPRLWEPPPHAVKVVDQKSQVSPRSSEIEPSRPKRSVRSRVSAANLDNGLSSSIPEHEKPKRSVRRVWSHPVDAAEESPQNEFEKVKRNLRKVSHSVTETVDHVEVGADKSINSFIKSTSEKPNNSLIKLASSPAPNVPDQSVSEPAQQTMDSSVPVIKEPEAGSAFKSVAVEEEVLLSQNEQSVDDLSPLENHEENNNMRDVDEIPKENQTSEVNLKTNRKRVAASSAKQEFRENDAQQTPKLPSYMAATESAKAKLRAQGSPMDEPADEPNGLTRRHSLPSPVNGKSIKVSPRLQRVVQNGRKSGVKSDKPVLSRRDSNEKAEWRR</sequence>
<dbReference type="InterPro" id="IPR025064">
    <property type="entry name" value="DUF4005"/>
</dbReference>
<feature type="domain" description="DUF4005" evidence="5">
    <location>
        <begin position="460"/>
        <end position="537"/>
    </location>
</feature>
<feature type="region of interest" description="Disordered" evidence="4">
    <location>
        <begin position="353"/>
        <end position="381"/>
    </location>
</feature>
<evidence type="ECO:0000256" key="2">
    <source>
        <dbReference type="ARBA" id="ARBA00024341"/>
    </source>
</evidence>
<gene>
    <name evidence="6" type="ORF">Scep_017469</name>
</gene>
<keyword evidence="1" id="KW-0112">Calmodulin-binding</keyword>
<feature type="region of interest" description="Disordered" evidence="4">
    <location>
        <begin position="19"/>
        <end position="60"/>
    </location>
</feature>
<feature type="compositionally biased region" description="Basic and acidic residues" evidence="4">
    <location>
        <begin position="25"/>
        <end position="40"/>
    </location>
</feature>
<evidence type="ECO:0000259" key="5">
    <source>
        <dbReference type="Pfam" id="PF13178"/>
    </source>
</evidence>
<feature type="compositionally biased region" description="Basic and acidic residues" evidence="4">
    <location>
        <begin position="419"/>
        <end position="435"/>
    </location>
</feature>
<feature type="compositionally biased region" description="Basic and acidic residues" evidence="4">
    <location>
        <begin position="535"/>
        <end position="555"/>
    </location>
</feature>
<protein>
    <recommendedName>
        <fullName evidence="5">DUF4005 domain-containing protein</fullName>
    </recommendedName>
</protein>
<evidence type="ECO:0000256" key="3">
    <source>
        <dbReference type="ARBA" id="ARBA00024378"/>
    </source>
</evidence>
<dbReference type="AlphaFoldDB" id="A0AAP0IPL1"/>
<dbReference type="SMART" id="SM00015">
    <property type="entry name" value="IQ"/>
    <property type="match status" value="2"/>
</dbReference>
<dbReference type="EMBL" id="JBBNAG010000007">
    <property type="protein sequence ID" value="KAK9119376.1"/>
    <property type="molecule type" value="Genomic_DNA"/>
</dbReference>
<evidence type="ECO:0000256" key="1">
    <source>
        <dbReference type="ARBA" id="ARBA00022860"/>
    </source>
</evidence>
<feature type="region of interest" description="Disordered" evidence="4">
    <location>
        <begin position="405"/>
        <end position="555"/>
    </location>
</feature>
<feature type="compositionally biased region" description="Polar residues" evidence="4">
    <location>
        <begin position="48"/>
        <end position="60"/>
    </location>
</feature>
<feature type="region of interest" description="Disordered" evidence="4">
    <location>
        <begin position="241"/>
        <end position="291"/>
    </location>
</feature>
<name>A0AAP0IPL1_9MAGN</name>
<organism evidence="6 7">
    <name type="scientific">Stephania cephalantha</name>
    <dbReference type="NCBI Taxonomy" id="152367"/>
    <lineage>
        <taxon>Eukaryota</taxon>
        <taxon>Viridiplantae</taxon>
        <taxon>Streptophyta</taxon>
        <taxon>Embryophyta</taxon>
        <taxon>Tracheophyta</taxon>
        <taxon>Spermatophyta</taxon>
        <taxon>Magnoliopsida</taxon>
        <taxon>Ranunculales</taxon>
        <taxon>Menispermaceae</taxon>
        <taxon>Menispermoideae</taxon>
        <taxon>Cissampelideae</taxon>
        <taxon>Stephania</taxon>
    </lineage>
</organism>
<dbReference type="PANTHER" id="PTHR32295:SF281">
    <property type="entry name" value="PROTEIN IQ-DOMAIN 31"/>
    <property type="match status" value="1"/>
</dbReference>
<comment type="similarity">
    <text evidence="2">Belongs to the IQD family.</text>
</comment>
<dbReference type="Pfam" id="PF00612">
    <property type="entry name" value="IQ"/>
    <property type="match status" value="2"/>
</dbReference>
<dbReference type="PROSITE" id="PS50096">
    <property type="entry name" value="IQ"/>
    <property type="match status" value="2"/>
</dbReference>
<dbReference type="PANTHER" id="PTHR32295">
    <property type="entry name" value="IQ-DOMAIN 5-RELATED"/>
    <property type="match status" value="1"/>
</dbReference>
<evidence type="ECO:0000313" key="6">
    <source>
        <dbReference type="EMBL" id="KAK9119376.1"/>
    </source>
</evidence>
<proteinExistence type="inferred from homology"/>
<dbReference type="Gene3D" id="1.20.5.190">
    <property type="match status" value="1"/>
</dbReference>
<accession>A0AAP0IPL1</accession>
<evidence type="ECO:0000313" key="7">
    <source>
        <dbReference type="Proteomes" id="UP001419268"/>
    </source>
</evidence>
<evidence type="ECO:0000256" key="4">
    <source>
        <dbReference type="SAM" id="MobiDB-lite"/>
    </source>
</evidence>
<dbReference type="GO" id="GO:0005516">
    <property type="term" value="F:calmodulin binding"/>
    <property type="evidence" value="ECO:0007669"/>
    <property type="project" value="UniProtKB-KW"/>
</dbReference>
<feature type="compositionally biased region" description="Polar residues" evidence="4">
    <location>
        <begin position="436"/>
        <end position="445"/>
    </location>
</feature>
<dbReference type="Pfam" id="PF13178">
    <property type="entry name" value="DUF4005"/>
    <property type="match status" value="1"/>
</dbReference>
<comment type="subunit">
    <text evidence="3">Binds to multiple calmodulin (CaM) in the presence of Ca(2+) and CaM-like proteins.</text>
</comment>
<dbReference type="InterPro" id="IPR000048">
    <property type="entry name" value="IQ_motif_EF-hand-BS"/>
</dbReference>
<dbReference type="Proteomes" id="UP001419268">
    <property type="component" value="Unassembled WGS sequence"/>
</dbReference>
<feature type="compositionally biased region" description="Polar residues" evidence="4">
    <location>
        <begin position="366"/>
        <end position="380"/>
    </location>
</feature>
<reference evidence="6 7" key="1">
    <citation type="submission" date="2024-01" db="EMBL/GenBank/DDBJ databases">
        <title>Genome assemblies of Stephania.</title>
        <authorList>
            <person name="Yang L."/>
        </authorList>
    </citation>
    <scope>NUCLEOTIDE SEQUENCE [LARGE SCALE GENOMIC DNA]</scope>
    <source>
        <strain evidence="6">JXDWG</strain>
        <tissue evidence="6">Leaf</tissue>
    </source>
</reference>